<dbReference type="PROSITE" id="PS50842">
    <property type="entry name" value="EXPANSIN_EG45"/>
    <property type="match status" value="1"/>
</dbReference>
<dbReference type="Gene3D" id="2.60.40.760">
    <property type="entry name" value="Expansin, cellulose-binding-like domain"/>
    <property type="match status" value="1"/>
</dbReference>
<dbReference type="Pfam" id="PF03330">
    <property type="entry name" value="DPBB_1"/>
    <property type="match status" value="1"/>
</dbReference>
<feature type="domain" description="Expansin-like EG45" evidence="7">
    <location>
        <begin position="49"/>
        <end position="151"/>
    </location>
</feature>
<dbReference type="InterPro" id="IPR036908">
    <property type="entry name" value="RlpA-like_sf"/>
</dbReference>
<name>A0A388M626_CHABU</name>
<evidence type="ECO:0000256" key="4">
    <source>
        <dbReference type="ARBA" id="ARBA00022729"/>
    </source>
</evidence>
<keyword evidence="6" id="KW-0961">Cell wall biogenesis/degradation</keyword>
<gene>
    <name evidence="9" type="ORF">CBR_g49779</name>
</gene>
<dbReference type="OMA" id="IRIMMAR"/>
<feature type="chain" id="PRO_5017098843" description="Expansin" evidence="6">
    <location>
        <begin position="26"/>
        <end position="275"/>
    </location>
</feature>
<dbReference type="InterPro" id="IPR036749">
    <property type="entry name" value="Expansin_CBD_sf"/>
</dbReference>
<dbReference type="InterPro" id="IPR007117">
    <property type="entry name" value="Expansin_CBD"/>
</dbReference>
<reference evidence="9 10" key="1">
    <citation type="journal article" date="2018" name="Cell">
        <title>The Chara Genome: Secondary Complexity and Implications for Plant Terrestrialization.</title>
        <authorList>
            <person name="Nishiyama T."/>
            <person name="Sakayama H."/>
            <person name="Vries J.D."/>
            <person name="Buschmann H."/>
            <person name="Saint-Marcoux D."/>
            <person name="Ullrich K.K."/>
            <person name="Haas F.B."/>
            <person name="Vanderstraeten L."/>
            <person name="Becker D."/>
            <person name="Lang D."/>
            <person name="Vosolsobe S."/>
            <person name="Rombauts S."/>
            <person name="Wilhelmsson P.K.I."/>
            <person name="Janitza P."/>
            <person name="Kern R."/>
            <person name="Heyl A."/>
            <person name="Rumpler F."/>
            <person name="Villalobos L.I.A.C."/>
            <person name="Clay J.M."/>
            <person name="Skokan R."/>
            <person name="Toyoda A."/>
            <person name="Suzuki Y."/>
            <person name="Kagoshima H."/>
            <person name="Schijlen E."/>
            <person name="Tajeshwar N."/>
            <person name="Catarino B."/>
            <person name="Hetherington A.J."/>
            <person name="Saltykova A."/>
            <person name="Bonnot C."/>
            <person name="Breuninger H."/>
            <person name="Symeonidi A."/>
            <person name="Radhakrishnan G.V."/>
            <person name="Van Nieuwerburgh F."/>
            <person name="Deforce D."/>
            <person name="Chang C."/>
            <person name="Karol K.G."/>
            <person name="Hedrich R."/>
            <person name="Ulvskov P."/>
            <person name="Glockner G."/>
            <person name="Delwiche C.F."/>
            <person name="Petrasek J."/>
            <person name="Van de Peer Y."/>
            <person name="Friml J."/>
            <person name="Beilby M."/>
            <person name="Dolan L."/>
            <person name="Kohara Y."/>
            <person name="Sugano S."/>
            <person name="Fujiyama A."/>
            <person name="Delaux P.-M."/>
            <person name="Quint M."/>
            <person name="TheiBen G."/>
            <person name="Hagemann M."/>
            <person name="Harholt J."/>
            <person name="Dunand C."/>
            <person name="Zachgo S."/>
            <person name="Langdale J."/>
            <person name="Maumus F."/>
            <person name="Straeten D.V.D."/>
            <person name="Gould S.B."/>
            <person name="Rensing S.A."/>
        </authorList>
    </citation>
    <scope>NUCLEOTIDE SEQUENCE [LARGE SCALE GENOMIC DNA]</scope>
    <source>
        <strain evidence="9 10">S276</strain>
    </source>
</reference>
<dbReference type="STRING" id="69332.A0A388M626"/>
<dbReference type="PROSITE" id="PS50843">
    <property type="entry name" value="EXPANSIN_CBD"/>
    <property type="match status" value="1"/>
</dbReference>
<evidence type="ECO:0000256" key="2">
    <source>
        <dbReference type="ARBA" id="ARBA00022512"/>
    </source>
</evidence>
<evidence type="ECO:0000259" key="7">
    <source>
        <dbReference type="PROSITE" id="PS50842"/>
    </source>
</evidence>
<dbReference type="PRINTS" id="PR01226">
    <property type="entry name" value="EXPANSIN"/>
</dbReference>
<feature type="domain" description="Expansin-like CBD" evidence="8">
    <location>
        <begin position="161"/>
        <end position="241"/>
    </location>
</feature>
<dbReference type="InterPro" id="IPR002963">
    <property type="entry name" value="Expansin"/>
</dbReference>
<dbReference type="Pfam" id="PF01357">
    <property type="entry name" value="Expansin_C"/>
    <property type="match status" value="1"/>
</dbReference>
<keyword evidence="10" id="KW-1185">Reference proteome</keyword>
<dbReference type="SUPFAM" id="SSF49590">
    <property type="entry name" value="PHL pollen allergen"/>
    <property type="match status" value="1"/>
</dbReference>
<dbReference type="Gramene" id="GBG89929">
    <property type="protein sequence ID" value="GBG89929"/>
    <property type="gene ID" value="CBR_g49779"/>
</dbReference>
<evidence type="ECO:0000256" key="3">
    <source>
        <dbReference type="ARBA" id="ARBA00022525"/>
    </source>
</evidence>
<keyword evidence="3 6" id="KW-0964">Secreted</keyword>
<evidence type="ECO:0000256" key="1">
    <source>
        <dbReference type="ARBA" id="ARBA00005392"/>
    </source>
</evidence>
<dbReference type="OrthoDB" id="5823761at2759"/>
<dbReference type="GO" id="GO:0005576">
    <property type="term" value="C:extracellular region"/>
    <property type="evidence" value="ECO:0007669"/>
    <property type="project" value="InterPro"/>
</dbReference>
<dbReference type="GO" id="GO:0009664">
    <property type="term" value="P:plant-type cell wall organization"/>
    <property type="evidence" value="ECO:0007669"/>
    <property type="project" value="InterPro"/>
</dbReference>
<comment type="similarity">
    <text evidence="1 6">Belongs to the expansin family. Expansin A subfamily.</text>
</comment>
<evidence type="ECO:0000256" key="6">
    <source>
        <dbReference type="RuleBase" id="RU365023"/>
    </source>
</evidence>
<proteinExistence type="inferred from homology"/>
<keyword evidence="2 6" id="KW-0134">Cell wall</keyword>
<organism evidence="9 10">
    <name type="scientific">Chara braunii</name>
    <name type="common">Braun's stonewort</name>
    <dbReference type="NCBI Taxonomy" id="69332"/>
    <lineage>
        <taxon>Eukaryota</taxon>
        <taxon>Viridiplantae</taxon>
        <taxon>Streptophyta</taxon>
        <taxon>Charophyceae</taxon>
        <taxon>Charales</taxon>
        <taxon>Characeae</taxon>
        <taxon>Chara</taxon>
    </lineage>
</organism>
<dbReference type="InterPro" id="IPR007112">
    <property type="entry name" value="Expansin/allergen_DPBB_dom"/>
</dbReference>
<accession>A0A388M626</accession>
<dbReference type="InterPro" id="IPR007118">
    <property type="entry name" value="Expan_Lol_pI"/>
</dbReference>
<keyword evidence="4 6" id="KW-0732">Signal</keyword>
<keyword evidence="5" id="KW-0472">Membrane</keyword>
<evidence type="ECO:0000313" key="9">
    <source>
        <dbReference type="EMBL" id="GBG89929.1"/>
    </source>
</evidence>
<evidence type="ECO:0000256" key="5">
    <source>
        <dbReference type="ARBA" id="ARBA00023136"/>
    </source>
</evidence>
<evidence type="ECO:0000259" key="8">
    <source>
        <dbReference type="PROSITE" id="PS50843"/>
    </source>
</evidence>
<dbReference type="Gene3D" id="2.40.40.10">
    <property type="entry name" value="RlpA-like domain"/>
    <property type="match status" value="1"/>
</dbReference>
<dbReference type="AlphaFoldDB" id="A0A388M626"/>
<evidence type="ECO:0000313" key="10">
    <source>
        <dbReference type="Proteomes" id="UP000265515"/>
    </source>
</evidence>
<comment type="caution">
    <text evidence="9">The sequence shown here is derived from an EMBL/GenBank/DDBJ whole genome shotgun (WGS) entry which is preliminary data.</text>
</comment>
<dbReference type="PANTHER" id="PTHR31867">
    <property type="entry name" value="EXPANSIN-A15"/>
    <property type="match status" value="1"/>
</dbReference>
<feature type="signal peptide" evidence="6">
    <location>
        <begin position="1"/>
        <end position="25"/>
    </location>
</feature>
<dbReference type="Proteomes" id="UP000265515">
    <property type="component" value="Unassembled WGS sequence"/>
</dbReference>
<comment type="function">
    <text evidence="6">Causes loosening and extension of plant cell walls by disrupting non-covalent bonding between cellulose microfibrils and matrix glucans. No enzymatic activity has been found.</text>
</comment>
<dbReference type="SMART" id="SM00837">
    <property type="entry name" value="DPBB_1"/>
    <property type="match status" value="1"/>
</dbReference>
<sequence length="275" mass="29369">MAALCSLRSMFAVLCGLLLLYPASAGDYTTWSTGRATFYGAPDGSGLDGGNCGFGPLANSYGRYVAAISISLYQNGKGCGGCYEVKCVDSQWCTGKSVIISATDQCPDGGYCDNNQAHFDMSHPAFEMIAQKIAGVIPVSWRRVPCVRTGPIQFVINGNPFWFTIMPKNVAGAGDVKSVEVQIGGRWVPMIQLWGQNWLLSGMGQVNGAISVRVTTLLTGEVITVPNVIPSGWKSGTPYTSGMVNFACSAVQTVTNTVRRVRKTQWFVTATNSTS</sequence>
<protein>
    <recommendedName>
        <fullName evidence="6">Expansin</fullName>
    </recommendedName>
</protein>
<dbReference type="InterPro" id="IPR009009">
    <property type="entry name" value="RlpA-like_DPBB"/>
</dbReference>
<dbReference type="SUPFAM" id="SSF50685">
    <property type="entry name" value="Barwin-like endoglucanases"/>
    <property type="match status" value="1"/>
</dbReference>
<dbReference type="PRINTS" id="PR01225">
    <property type="entry name" value="EXPANSNFAMLY"/>
</dbReference>
<dbReference type="EMBL" id="BFEA01000771">
    <property type="protein sequence ID" value="GBG89929.1"/>
    <property type="molecule type" value="Genomic_DNA"/>
</dbReference>
<dbReference type="GO" id="GO:0016020">
    <property type="term" value="C:membrane"/>
    <property type="evidence" value="ECO:0007669"/>
    <property type="project" value="UniProtKB-SubCell"/>
</dbReference>
<comment type="subcellular location">
    <subcellularLocation>
        <location evidence="6">Secreted</location>
        <location evidence="6">Cell wall</location>
    </subcellularLocation>
    <subcellularLocation>
        <location evidence="6">Membrane</location>
        <topology evidence="6">Peripheral membrane protein</topology>
    </subcellularLocation>
</comment>